<accession>W1PGY0</accession>
<dbReference type="HOGENOM" id="CLU_901220_0_0_1"/>
<protein>
    <recommendedName>
        <fullName evidence="3">RING-type E3 ubiquitin transferase</fullName>
        <ecNumber evidence="3">2.3.2.27</ecNumber>
    </recommendedName>
</protein>
<dbReference type="InterPro" id="IPR001841">
    <property type="entry name" value="Znf_RING"/>
</dbReference>
<comment type="catalytic activity">
    <reaction evidence="1">
        <text>S-ubiquitinyl-[E2 ubiquitin-conjugating enzyme]-L-cysteine + [acceptor protein]-L-lysine = [E2 ubiquitin-conjugating enzyme]-L-cysteine + N(6)-ubiquitinyl-[acceptor protein]-L-lysine.</text>
        <dbReference type="EC" id="2.3.2.27"/>
    </reaction>
</comment>
<dbReference type="AlphaFoldDB" id="W1PGY0"/>
<dbReference type="SUPFAM" id="SSF57850">
    <property type="entry name" value="RING/U-box"/>
    <property type="match status" value="1"/>
</dbReference>
<dbReference type="Proteomes" id="UP000017836">
    <property type="component" value="Unassembled WGS sequence"/>
</dbReference>
<dbReference type="Pfam" id="PF13639">
    <property type="entry name" value="zf-RING_2"/>
    <property type="match status" value="1"/>
</dbReference>
<evidence type="ECO:0000256" key="5">
    <source>
        <dbReference type="ARBA" id="ARBA00022692"/>
    </source>
</evidence>
<dbReference type="SMART" id="SM00184">
    <property type="entry name" value="RING"/>
    <property type="match status" value="1"/>
</dbReference>
<dbReference type="GO" id="GO:0016567">
    <property type="term" value="P:protein ubiquitination"/>
    <property type="evidence" value="ECO:0000318"/>
    <property type="project" value="GO_Central"/>
</dbReference>
<dbReference type="Gene3D" id="3.30.40.10">
    <property type="entry name" value="Zinc/RING finger domain, C3HC4 (zinc finger)"/>
    <property type="match status" value="1"/>
</dbReference>
<feature type="domain" description="RING-type" evidence="13">
    <location>
        <begin position="227"/>
        <end position="268"/>
    </location>
</feature>
<evidence type="ECO:0000256" key="11">
    <source>
        <dbReference type="ARBA" id="ARBA00023136"/>
    </source>
</evidence>
<dbReference type="PROSITE" id="PS50089">
    <property type="entry name" value="ZF_RING_2"/>
    <property type="match status" value="1"/>
</dbReference>
<keyword evidence="15" id="KW-1185">Reference proteome</keyword>
<evidence type="ECO:0000256" key="3">
    <source>
        <dbReference type="ARBA" id="ARBA00012483"/>
    </source>
</evidence>
<proteinExistence type="predicted"/>
<evidence type="ECO:0000256" key="2">
    <source>
        <dbReference type="ARBA" id="ARBA00004141"/>
    </source>
</evidence>
<dbReference type="GO" id="GO:0016020">
    <property type="term" value="C:membrane"/>
    <property type="evidence" value="ECO:0007669"/>
    <property type="project" value="UniProtKB-SubCell"/>
</dbReference>
<keyword evidence="11" id="KW-0472">Membrane</keyword>
<evidence type="ECO:0000313" key="15">
    <source>
        <dbReference type="Proteomes" id="UP000017836"/>
    </source>
</evidence>
<keyword evidence="7 12" id="KW-0863">Zinc-finger</keyword>
<evidence type="ECO:0000313" key="14">
    <source>
        <dbReference type="EMBL" id="ERN06355.1"/>
    </source>
</evidence>
<dbReference type="PANTHER" id="PTHR45977:SF28">
    <property type="entry name" value="OS02G0674700 PROTEIN"/>
    <property type="match status" value="1"/>
</dbReference>
<keyword evidence="5" id="KW-0812">Transmembrane</keyword>
<keyword evidence="4" id="KW-0808">Transferase</keyword>
<dbReference type="EC" id="2.3.2.27" evidence="3"/>
<dbReference type="GO" id="GO:0008270">
    <property type="term" value="F:zinc ion binding"/>
    <property type="evidence" value="ECO:0007669"/>
    <property type="project" value="UniProtKB-KW"/>
</dbReference>
<evidence type="ECO:0000259" key="13">
    <source>
        <dbReference type="PROSITE" id="PS50089"/>
    </source>
</evidence>
<evidence type="ECO:0000256" key="12">
    <source>
        <dbReference type="PROSITE-ProRule" id="PRU00175"/>
    </source>
</evidence>
<keyword evidence="6" id="KW-0479">Metal-binding</keyword>
<keyword evidence="10" id="KW-1133">Transmembrane helix</keyword>
<dbReference type="InterPro" id="IPR013083">
    <property type="entry name" value="Znf_RING/FYVE/PHD"/>
</dbReference>
<dbReference type="EMBL" id="KI393908">
    <property type="protein sequence ID" value="ERN06355.1"/>
    <property type="molecule type" value="Genomic_DNA"/>
</dbReference>
<keyword evidence="9" id="KW-0862">Zinc</keyword>
<dbReference type="GO" id="GO:0006511">
    <property type="term" value="P:ubiquitin-dependent protein catabolic process"/>
    <property type="evidence" value="ECO:0000318"/>
    <property type="project" value="GO_Central"/>
</dbReference>
<sequence>MAAEIRIQRGKPLGDGEDESQRLVRLLEPCDDYICQRKLFSSRIRSMVHPDIDHVVLEAQESVLFKVEDDLLHGLCSSIKCDYKGAIPHFDVSPKLENTRERLKQTSNNLVLGVEELCTLIRSQIHGDQELYTRIQSQTKYVKLYGGEGLYDNCDELLYRIKYFSGRMTVAGNDLLHDACHDNVLDCETIALLQAQEASMWAEWRDIFRDIFKGAAPNWVCESDGVCGICLDDLERWFQPTKLQCLHTFHSTCINEWKECKNGCPVCHSKNDVIYHVLVKRILRLEQKNQRTFVDIAITDLPAAYPMGK</sequence>
<evidence type="ECO:0000256" key="7">
    <source>
        <dbReference type="ARBA" id="ARBA00022771"/>
    </source>
</evidence>
<name>W1PGY0_AMBTC</name>
<gene>
    <name evidence="14" type="ORF">AMTR_s00016p00244030</name>
</gene>
<organism evidence="14 15">
    <name type="scientific">Amborella trichopoda</name>
    <dbReference type="NCBI Taxonomy" id="13333"/>
    <lineage>
        <taxon>Eukaryota</taxon>
        <taxon>Viridiplantae</taxon>
        <taxon>Streptophyta</taxon>
        <taxon>Embryophyta</taxon>
        <taxon>Tracheophyta</taxon>
        <taxon>Spermatophyta</taxon>
        <taxon>Magnoliopsida</taxon>
        <taxon>Amborellales</taxon>
        <taxon>Amborellaceae</taxon>
        <taxon>Amborella</taxon>
    </lineage>
</organism>
<keyword evidence="8" id="KW-0833">Ubl conjugation pathway</keyword>
<evidence type="ECO:0000256" key="9">
    <source>
        <dbReference type="ARBA" id="ARBA00022833"/>
    </source>
</evidence>
<evidence type="ECO:0000256" key="4">
    <source>
        <dbReference type="ARBA" id="ARBA00022679"/>
    </source>
</evidence>
<comment type="subcellular location">
    <subcellularLocation>
        <location evidence="2">Membrane</location>
        <topology evidence="2">Multi-pass membrane protein</topology>
    </subcellularLocation>
</comment>
<evidence type="ECO:0000256" key="10">
    <source>
        <dbReference type="ARBA" id="ARBA00022989"/>
    </source>
</evidence>
<dbReference type="Gramene" id="ERN06355">
    <property type="protein sequence ID" value="ERN06355"/>
    <property type="gene ID" value="AMTR_s00016p00244030"/>
</dbReference>
<reference evidence="15" key="1">
    <citation type="journal article" date="2013" name="Science">
        <title>The Amborella genome and the evolution of flowering plants.</title>
        <authorList>
            <consortium name="Amborella Genome Project"/>
        </authorList>
    </citation>
    <scope>NUCLEOTIDE SEQUENCE [LARGE SCALE GENOMIC DNA]</scope>
</reference>
<dbReference type="PANTHER" id="PTHR45977">
    <property type="entry name" value="TARGET OF ERK KINASE MPK-1"/>
    <property type="match status" value="1"/>
</dbReference>
<evidence type="ECO:0000256" key="6">
    <source>
        <dbReference type="ARBA" id="ARBA00022723"/>
    </source>
</evidence>
<dbReference type="GO" id="GO:0061630">
    <property type="term" value="F:ubiquitin protein ligase activity"/>
    <property type="evidence" value="ECO:0000318"/>
    <property type="project" value="GO_Central"/>
</dbReference>
<evidence type="ECO:0000256" key="8">
    <source>
        <dbReference type="ARBA" id="ARBA00022786"/>
    </source>
</evidence>
<evidence type="ECO:0000256" key="1">
    <source>
        <dbReference type="ARBA" id="ARBA00000900"/>
    </source>
</evidence>